<dbReference type="GO" id="GO:0006508">
    <property type="term" value="P:proteolysis"/>
    <property type="evidence" value="ECO:0007669"/>
    <property type="project" value="InterPro"/>
</dbReference>
<dbReference type="EMBL" id="SPNC01000082">
    <property type="protein sequence ID" value="TFH94837.1"/>
    <property type="molecule type" value="Genomic_DNA"/>
</dbReference>
<protein>
    <recommendedName>
        <fullName evidence="1">Tail specific protease domain-containing protein</fullName>
    </recommendedName>
</protein>
<reference evidence="2 3" key="1">
    <citation type="submission" date="2019-03" db="EMBL/GenBank/DDBJ databases">
        <title>Porphyromonas levii Isolated from the Uterus of Dairy Cows.</title>
        <authorList>
            <person name="Francis A.M."/>
        </authorList>
    </citation>
    <scope>NUCLEOTIDE SEQUENCE [LARGE SCALE GENOMIC DNA]</scope>
    <source>
        <strain evidence="2 3">AF5678</strain>
    </source>
</reference>
<evidence type="ECO:0000259" key="1">
    <source>
        <dbReference type="SMART" id="SM00245"/>
    </source>
</evidence>
<dbReference type="PANTHER" id="PTHR11261:SF3">
    <property type="entry name" value="RETINOL-BINDING PROTEIN 3"/>
    <property type="match status" value="1"/>
</dbReference>
<dbReference type="SMART" id="SM00245">
    <property type="entry name" value="TSPc"/>
    <property type="match status" value="1"/>
</dbReference>
<dbReference type="Pfam" id="PF14684">
    <property type="entry name" value="Tricorn_C1"/>
    <property type="match status" value="1"/>
</dbReference>
<sequence>MLFTLSSCMPETPTARDYKVNFEALWKIIDERYCFIDEKGVDWNEVHRRYLAKVESRKLDDLKFFMLMDSMLNELKDGHVNLYSDFDISHYHDLVPDPTTGLNIYARNRHISGKLFVSGGMRYGLLSTKDNGVKFGYISYGSFSNSLGNMKVILTMLKDADAIMIDVRGNGGGSVENANNLVSYFLPEKTLVGYSSHKTGPAHDAFSKPKAQYISPNELITYTEKPVIILQDRSCYSATNDFLYKVALAKNVTRIGEKSGGGTGMPATSELPNGWRVRYSAVKSYDKDMNQLEGGLVPDIEAHNESYYENPNAIDNILMTAVQHIISLKKK</sequence>
<dbReference type="STRING" id="1122973.GCA_000379925_01072"/>
<dbReference type="InterPro" id="IPR028204">
    <property type="entry name" value="Tricorn_C1"/>
</dbReference>
<comment type="caution">
    <text evidence="2">The sequence shown here is derived from an EMBL/GenBank/DDBJ whole genome shotgun (WGS) entry which is preliminary data.</text>
</comment>
<dbReference type="Gene3D" id="3.90.226.10">
    <property type="entry name" value="2-enoyl-CoA Hydratase, Chain A, domain 1"/>
    <property type="match status" value="1"/>
</dbReference>
<accession>A0A4Y8WNK4</accession>
<feature type="domain" description="Tail specific protease" evidence="1">
    <location>
        <begin position="108"/>
        <end position="303"/>
    </location>
</feature>
<dbReference type="GO" id="GO:0008236">
    <property type="term" value="F:serine-type peptidase activity"/>
    <property type="evidence" value="ECO:0007669"/>
    <property type="project" value="InterPro"/>
</dbReference>
<dbReference type="OrthoDB" id="6397760at2"/>
<evidence type="ECO:0000313" key="3">
    <source>
        <dbReference type="Proteomes" id="UP000297225"/>
    </source>
</evidence>
<dbReference type="InterPro" id="IPR029045">
    <property type="entry name" value="ClpP/crotonase-like_dom_sf"/>
</dbReference>
<dbReference type="Pfam" id="PF03572">
    <property type="entry name" value="Peptidase_S41"/>
    <property type="match status" value="1"/>
</dbReference>
<proteinExistence type="predicted"/>
<organism evidence="2 3">
    <name type="scientific">Porphyromonas levii</name>
    <dbReference type="NCBI Taxonomy" id="28114"/>
    <lineage>
        <taxon>Bacteria</taxon>
        <taxon>Pseudomonadati</taxon>
        <taxon>Bacteroidota</taxon>
        <taxon>Bacteroidia</taxon>
        <taxon>Bacteroidales</taxon>
        <taxon>Porphyromonadaceae</taxon>
        <taxon>Porphyromonas</taxon>
    </lineage>
</organism>
<name>A0A4Y8WNK4_9PORP</name>
<dbReference type="Proteomes" id="UP000297225">
    <property type="component" value="Unassembled WGS sequence"/>
</dbReference>
<dbReference type="AlphaFoldDB" id="A0A4Y8WNK4"/>
<gene>
    <name evidence="2" type="ORF">E4P47_05970</name>
</gene>
<dbReference type="PANTHER" id="PTHR11261">
    <property type="entry name" value="INTERPHOTORECEPTOR RETINOID-BINDING PROTEIN"/>
    <property type="match status" value="1"/>
</dbReference>
<dbReference type="InterPro" id="IPR005151">
    <property type="entry name" value="Tail-specific_protease"/>
</dbReference>
<dbReference type="CDD" id="cd07563">
    <property type="entry name" value="Peptidase_S41_IRBP"/>
    <property type="match status" value="1"/>
</dbReference>
<dbReference type="SUPFAM" id="SSF52096">
    <property type="entry name" value="ClpP/crotonase"/>
    <property type="match status" value="1"/>
</dbReference>
<keyword evidence="3" id="KW-1185">Reference proteome</keyword>
<evidence type="ECO:0000313" key="2">
    <source>
        <dbReference type="EMBL" id="TFH94837.1"/>
    </source>
</evidence>
<dbReference type="Gene3D" id="3.30.750.44">
    <property type="match status" value="1"/>
</dbReference>